<dbReference type="EMBL" id="JACYCF010000019">
    <property type="protein sequence ID" value="KAF8750969.1"/>
    <property type="molecule type" value="Genomic_DNA"/>
</dbReference>
<proteinExistence type="inferred from homology"/>
<dbReference type="Pfam" id="PF13279">
    <property type="entry name" value="4HBT_2"/>
    <property type="match status" value="2"/>
</dbReference>
<comment type="caution">
    <text evidence="3">The sequence shown here is derived from an EMBL/GenBank/DDBJ whole genome shotgun (WGS) entry which is preliminary data.</text>
</comment>
<evidence type="ECO:0000256" key="2">
    <source>
        <dbReference type="SAM" id="MobiDB-lite"/>
    </source>
</evidence>
<dbReference type="PANTHER" id="PTHR12475:SF4">
    <property type="entry name" value="PROTEIN THEM6"/>
    <property type="match status" value="1"/>
</dbReference>
<protein>
    <submittedName>
        <fullName evidence="3">Capsule polysaccharide biosynthesis protein</fullName>
    </submittedName>
</protein>
<comment type="similarity">
    <text evidence="1">Belongs to the lcsJ thioesterase family.</text>
</comment>
<reference evidence="3" key="1">
    <citation type="submission" date="2020-09" db="EMBL/GenBank/DDBJ databases">
        <title>Comparative genome analyses of four rice-infecting Rhizoctonia solani isolates reveal extensive enrichment of homogalacturonan modification genes.</title>
        <authorList>
            <person name="Lee D.-Y."/>
            <person name="Jeon J."/>
            <person name="Kim K.-T."/>
            <person name="Cheong K."/>
            <person name="Song H."/>
            <person name="Choi G."/>
            <person name="Ko J."/>
            <person name="Opiyo S.O."/>
            <person name="Zuo S."/>
            <person name="Madhav S."/>
            <person name="Lee Y.-H."/>
            <person name="Wang G.-L."/>
        </authorList>
    </citation>
    <scope>NUCLEOTIDE SEQUENCE</scope>
    <source>
        <strain evidence="3">AG1-IA B2</strain>
    </source>
</reference>
<dbReference type="SUPFAM" id="SSF54637">
    <property type="entry name" value="Thioesterase/thiol ester dehydrase-isomerase"/>
    <property type="match status" value="2"/>
</dbReference>
<gene>
    <name evidence="3" type="ORF">RHS01_09021</name>
</gene>
<dbReference type="PANTHER" id="PTHR12475">
    <property type="match status" value="1"/>
</dbReference>
<feature type="region of interest" description="Disordered" evidence="2">
    <location>
        <begin position="600"/>
        <end position="628"/>
    </location>
</feature>
<feature type="compositionally biased region" description="Polar residues" evidence="2">
    <location>
        <begin position="603"/>
        <end position="612"/>
    </location>
</feature>
<evidence type="ECO:0000256" key="1">
    <source>
        <dbReference type="ARBA" id="ARBA00038476"/>
    </source>
</evidence>
<sequence>MRPPQLSCIRYKPAPEVLDLLPSVSKETLKRANPLPLLEIASSSENSFVSRAIKWVVFAVLILNVKSLPGAWHVRVLMPLLKHRLNGLINRRGDGYEWWTSVSPVGRSIFPTLDGSDKGALVVLKCHATLDDCDWIGHLSNSSYAKNLDPARMNMLLSWFPAFFNDGGMAALGAAHYQYIKEIPMNRRYEIRLSIGAWEDKWFVSHKKQKIKSTEHSTNASTPLIPPISAPTTPFEAETSTPAELIDRKVQEERDLDTSIVDSGLKPATKNKKTLQTHDDDGALIHCIAVSAICFKHGRITVPPNVVLATSGYSLTETGDKSNWLNAKRLRERGTAAMTEFFRGGWKLEENKFWQAGPKVEEERNRRLAELRKLTEGMNGLRQLKMTSSTLASRRSSVAPLLQSLPTPIARLLRQITSLLTPADSSKSILPFIPRPIKWFILFVFLFNARSWPGVWHMRVFASVIRIRLNGLLYKRGDGRAWWTSVSPVGRSVFPTRDGSDKGALSVLKCWASPDDCDWNGHLSNSCYAKNLDPARMQACIDWFPAFFGDNGWVALGVGAHYHYIREIPINAPYEIRMSIGGWEDKWMYFVAKFVTHPKKSKSGSQAKPTRNTHSKPTSVPVITTPSTPLVTETSTPAEFVAENGTSGSFDVSTVDTKLAPGTSPKPVLRTHDDDGALIHCIAVSTYCFKHGRITVPPRVVLAMCGFSLDEAGDKSNWTKANTLRDRHSARISDFLRGGWKSEDNKFWEVGPKVDAERARRVADLRKLTEGMDGLRTY</sequence>
<dbReference type="AlphaFoldDB" id="A0A8H7M240"/>
<organism evidence="3 4">
    <name type="scientific">Rhizoctonia solani</name>
    <dbReference type="NCBI Taxonomy" id="456999"/>
    <lineage>
        <taxon>Eukaryota</taxon>
        <taxon>Fungi</taxon>
        <taxon>Dikarya</taxon>
        <taxon>Basidiomycota</taxon>
        <taxon>Agaricomycotina</taxon>
        <taxon>Agaricomycetes</taxon>
        <taxon>Cantharellales</taxon>
        <taxon>Ceratobasidiaceae</taxon>
        <taxon>Rhizoctonia</taxon>
    </lineage>
</organism>
<dbReference type="Gene3D" id="3.10.129.10">
    <property type="entry name" value="Hotdog Thioesterase"/>
    <property type="match status" value="2"/>
</dbReference>
<name>A0A8H7M240_9AGAM</name>
<feature type="region of interest" description="Disordered" evidence="2">
    <location>
        <begin position="214"/>
        <end position="236"/>
    </location>
</feature>
<evidence type="ECO:0000313" key="4">
    <source>
        <dbReference type="Proteomes" id="UP000614334"/>
    </source>
</evidence>
<dbReference type="InterPro" id="IPR029069">
    <property type="entry name" value="HotDog_dom_sf"/>
</dbReference>
<dbReference type="InterPro" id="IPR051490">
    <property type="entry name" value="THEM6_lcsJ_thioesterase"/>
</dbReference>
<accession>A0A8H7M240</accession>
<dbReference type="Proteomes" id="UP000614334">
    <property type="component" value="Unassembled WGS sequence"/>
</dbReference>
<feature type="compositionally biased region" description="Low complexity" evidence="2">
    <location>
        <begin position="615"/>
        <end position="628"/>
    </location>
</feature>
<evidence type="ECO:0000313" key="3">
    <source>
        <dbReference type="EMBL" id="KAF8750969.1"/>
    </source>
</evidence>